<sequence length="500" mass="55452">MLWRQITSAAQNFKLGYNVQRPYPWRGTTPLVCIFFVGLTILLVFVNIPLSAYDVVQEFTYNPNETSPSPPFSDIIPASLRHTAGDFTPQTFIVGDTIKTDSSVFDYVIMEAFPSGRAPAFGNQVASFPYYNNPLSSCDVLTISLTIRDLDWVSFSATISCWIPTKYKMTLSLNQSSWYNRVVGVPLKAVHDLDGILQDLEYGLDLKNISPFNNQSATGLDLSVFPCCVCSDWYAESYIQVPFLNMPYLNDHPPCDNDVAKFQATEISMYYGTPIDAEFILSSFPAEPGGNILPPNQMLVPSNSQLLLQNAFQAIYNIVRLDLGVVSPNQIFASPIMFNKSISSVSLPFLLDLDRYGQYFHCDVGDFFIGSDIATAYLVNDSYANCIRRVRSDSSLDAYSDDIGAIRVPSVSYLRPVFRRKPMLSAISSVFVATFAMVSAAWSLFNFIAGSFCQTQSDVSGCPHCKHCQGPTGDSESVLLSRRGSRYEAIAMGEMQEDGV</sequence>
<feature type="transmembrane region" description="Helical" evidence="1">
    <location>
        <begin position="423"/>
        <end position="445"/>
    </location>
</feature>
<feature type="transmembrane region" description="Helical" evidence="1">
    <location>
        <begin position="29"/>
        <end position="50"/>
    </location>
</feature>
<proteinExistence type="predicted"/>
<reference evidence="3" key="1">
    <citation type="journal article" date="2017" name="Nat. Ecol. Evol.">
        <title>Genome expansion and lineage-specific genetic innovations in the forest pathogenic fungi Armillaria.</title>
        <authorList>
            <person name="Sipos G."/>
            <person name="Prasanna A.N."/>
            <person name="Walter M.C."/>
            <person name="O'Connor E."/>
            <person name="Balint B."/>
            <person name="Krizsan K."/>
            <person name="Kiss B."/>
            <person name="Hess J."/>
            <person name="Varga T."/>
            <person name="Slot J."/>
            <person name="Riley R."/>
            <person name="Boka B."/>
            <person name="Rigling D."/>
            <person name="Barry K."/>
            <person name="Lee J."/>
            <person name="Mihaltcheva S."/>
            <person name="LaButti K."/>
            <person name="Lipzen A."/>
            <person name="Waldron R."/>
            <person name="Moloney N.M."/>
            <person name="Sperisen C."/>
            <person name="Kredics L."/>
            <person name="Vagvoelgyi C."/>
            <person name="Patrignani A."/>
            <person name="Fitzpatrick D."/>
            <person name="Nagy I."/>
            <person name="Doyle S."/>
            <person name="Anderson J.B."/>
            <person name="Grigoriev I.V."/>
            <person name="Gueldener U."/>
            <person name="Muensterkoetter M."/>
            <person name="Nagy L.G."/>
        </authorList>
    </citation>
    <scope>NUCLEOTIDE SEQUENCE [LARGE SCALE GENOMIC DNA]</scope>
    <source>
        <strain evidence="3">28-4</strain>
    </source>
</reference>
<dbReference type="Proteomes" id="UP000218334">
    <property type="component" value="Unassembled WGS sequence"/>
</dbReference>
<organism evidence="2 3">
    <name type="scientific">Armillaria solidipes</name>
    <dbReference type="NCBI Taxonomy" id="1076256"/>
    <lineage>
        <taxon>Eukaryota</taxon>
        <taxon>Fungi</taxon>
        <taxon>Dikarya</taxon>
        <taxon>Basidiomycota</taxon>
        <taxon>Agaricomycotina</taxon>
        <taxon>Agaricomycetes</taxon>
        <taxon>Agaricomycetidae</taxon>
        <taxon>Agaricales</taxon>
        <taxon>Marasmiineae</taxon>
        <taxon>Physalacriaceae</taxon>
        <taxon>Armillaria</taxon>
    </lineage>
</organism>
<keyword evidence="1" id="KW-0472">Membrane</keyword>
<accession>A0A2H3BXY4</accession>
<evidence type="ECO:0000256" key="1">
    <source>
        <dbReference type="SAM" id="Phobius"/>
    </source>
</evidence>
<gene>
    <name evidence="2" type="ORF">ARMSODRAFT_192232</name>
</gene>
<protein>
    <submittedName>
        <fullName evidence="2">Uncharacterized protein</fullName>
    </submittedName>
</protein>
<keyword evidence="1" id="KW-0812">Transmembrane</keyword>
<evidence type="ECO:0000313" key="3">
    <source>
        <dbReference type="Proteomes" id="UP000218334"/>
    </source>
</evidence>
<name>A0A2H3BXY4_9AGAR</name>
<keyword evidence="1" id="KW-1133">Transmembrane helix</keyword>
<keyword evidence="3" id="KW-1185">Reference proteome</keyword>
<evidence type="ECO:0000313" key="2">
    <source>
        <dbReference type="EMBL" id="PBK68753.1"/>
    </source>
</evidence>
<dbReference type="AlphaFoldDB" id="A0A2H3BXY4"/>
<dbReference type="EMBL" id="KZ293431">
    <property type="protein sequence ID" value="PBK68753.1"/>
    <property type="molecule type" value="Genomic_DNA"/>
</dbReference>